<comment type="caution">
    <text evidence="1">The sequence shown here is derived from an EMBL/GenBank/DDBJ whole genome shotgun (WGS) entry which is preliminary data.</text>
</comment>
<name>A0A8H3Z5Z4_VENIN</name>
<evidence type="ECO:0000313" key="1">
    <source>
        <dbReference type="EMBL" id="KAE9986634.1"/>
    </source>
</evidence>
<sequence length="61" mass="6436">MGSKDEAAVRAPFPDSGGLFQSLESELSAADVSMLDYDGDRGVIIGDDVVPARMRSSDAFL</sequence>
<dbReference type="AlphaFoldDB" id="A0A8H3Z5Z4"/>
<accession>A0A8H3Z5Z4</accession>
<proteinExistence type="predicted"/>
<reference evidence="1 2" key="1">
    <citation type="submission" date="2019-07" db="EMBL/GenBank/DDBJ databases">
        <title>Venturia inaequalis Genome Resource.</title>
        <authorList>
            <person name="Lichtner F.J."/>
        </authorList>
    </citation>
    <scope>NUCLEOTIDE SEQUENCE [LARGE SCALE GENOMIC DNA]</scope>
    <source>
        <strain evidence="1 2">DMI_063113</strain>
    </source>
</reference>
<organism evidence="1 2">
    <name type="scientific">Venturia inaequalis</name>
    <name type="common">Apple scab fungus</name>
    <dbReference type="NCBI Taxonomy" id="5025"/>
    <lineage>
        <taxon>Eukaryota</taxon>
        <taxon>Fungi</taxon>
        <taxon>Dikarya</taxon>
        <taxon>Ascomycota</taxon>
        <taxon>Pezizomycotina</taxon>
        <taxon>Dothideomycetes</taxon>
        <taxon>Pleosporomycetidae</taxon>
        <taxon>Venturiales</taxon>
        <taxon>Venturiaceae</taxon>
        <taxon>Venturia</taxon>
    </lineage>
</organism>
<protein>
    <submittedName>
        <fullName evidence="1">Uncharacterized protein</fullName>
    </submittedName>
</protein>
<dbReference type="EMBL" id="WNWR01000254">
    <property type="protein sequence ID" value="KAE9986634.1"/>
    <property type="molecule type" value="Genomic_DNA"/>
</dbReference>
<gene>
    <name evidence="1" type="ORF">EG327_004226</name>
</gene>
<keyword evidence="2" id="KW-1185">Reference proteome</keyword>
<dbReference type="Proteomes" id="UP000490939">
    <property type="component" value="Unassembled WGS sequence"/>
</dbReference>
<evidence type="ECO:0000313" key="2">
    <source>
        <dbReference type="Proteomes" id="UP000490939"/>
    </source>
</evidence>